<reference evidence="2" key="1">
    <citation type="submission" date="2020-05" db="EMBL/GenBank/DDBJ databases">
        <title>Mycena genomes resolve the evolution of fungal bioluminescence.</title>
        <authorList>
            <person name="Tsai I.J."/>
        </authorList>
    </citation>
    <scope>NUCLEOTIDE SEQUENCE</scope>
    <source>
        <strain evidence="2">160909Yilan</strain>
    </source>
</reference>
<dbReference type="AlphaFoldDB" id="A0A8H7CM53"/>
<feature type="region of interest" description="Disordered" evidence="1">
    <location>
        <begin position="571"/>
        <end position="620"/>
    </location>
</feature>
<evidence type="ECO:0000313" key="3">
    <source>
        <dbReference type="Proteomes" id="UP000623467"/>
    </source>
</evidence>
<feature type="region of interest" description="Disordered" evidence="1">
    <location>
        <begin position="103"/>
        <end position="140"/>
    </location>
</feature>
<protein>
    <submittedName>
        <fullName evidence="2">Uncharacterized protein</fullName>
    </submittedName>
</protein>
<gene>
    <name evidence="2" type="ORF">MSAN_01994500</name>
</gene>
<comment type="caution">
    <text evidence="2">The sequence shown here is derived from an EMBL/GenBank/DDBJ whole genome shotgun (WGS) entry which is preliminary data.</text>
</comment>
<name>A0A8H7CM53_9AGAR</name>
<proteinExistence type="predicted"/>
<feature type="compositionally biased region" description="Low complexity" evidence="1">
    <location>
        <begin position="577"/>
        <end position="590"/>
    </location>
</feature>
<dbReference type="EMBL" id="JACAZH010000024">
    <property type="protein sequence ID" value="KAF7342790.1"/>
    <property type="molecule type" value="Genomic_DNA"/>
</dbReference>
<sequence>MRRGRMAVTQPSYLYTRTTDFLRAWSLPWMGGAIRVDEDERACGHRRSQVLLSSDAIDTKSSERLLRRCATPAAWGYTTALVLARVHAAGALTIPSPCIPSSIESTGPMSASGPRASPSSRPRTDALYSHRSVTRPPSSITSFPRVAASCPATLQCAAAGVRTLDGHADCGTSRGRHRYAGRSGWDDDLRDTRRRSQNTHVAFALAASVTRSLHRHRATPPQDRCHVITLVALRVRYRCRCCEGGDSELHVAAFVTVVDCWTAPSSSAMPSSNPQTHAIFTYTHDVYVLSMRTRSSGAHWASGEALSCKRGGRGILLLSPGGEAGTALRPFQFLASEEEYESNPRGIVAQSYPSPCPSAVTTSSRIIFPRHCPLLLPVITSGNQSAGLYDPGVQESRSLSPRSIAFSIRRDTRGAPAKQRAWVSLFRLPTRYVLPQLDAATEAALVFDALPVRTPAASFDTVAFIPVPDFRLTKEILRVTSSTSTKVCTLRSITAYIVDTRLTLTSVAEGMYCGYVEICAHPPTSPRSRPRQHRQLRGAGGTGGVIAEASCRNVDLKALLVVRSRLPSRIGLRRRAPPSSSSSSSRLASSPSPPPCPIPTSTSPQLSAHAPHPPSEVTPPALSQVTQYMSSLRLEEGQRLPLHVLRATRMPYCCRSQFQSPARRGGEVVEPAAMITTAV</sequence>
<accession>A0A8H7CM53</accession>
<keyword evidence="3" id="KW-1185">Reference proteome</keyword>
<evidence type="ECO:0000313" key="2">
    <source>
        <dbReference type="EMBL" id="KAF7342790.1"/>
    </source>
</evidence>
<evidence type="ECO:0000256" key="1">
    <source>
        <dbReference type="SAM" id="MobiDB-lite"/>
    </source>
</evidence>
<feature type="region of interest" description="Disordered" evidence="1">
    <location>
        <begin position="523"/>
        <end position="542"/>
    </location>
</feature>
<dbReference type="Proteomes" id="UP000623467">
    <property type="component" value="Unassembled WGS sequence"/>
</dbReference>
<organism evidence="2 3">
    <name type="scientific">Mycena sanguinolenta</name>
    <dbReference type="NCBI Taxonomy" id="230812"/>
    <lineage>
        <taxon>Eukaryota</taxon>
        <taxon>Fungi</taxon>
        <taxon>Dikarya</taxon>
        <taxon>Basidiomycota</taxon>
        <taxon>Agaricomycotina</taxon>
        <taxon>Agaricomycetes</taxon>
        <taxon>Agaricomycetidae</taxon>
        <taxon>Agaricales</taxon>
        <taxon>Marasmiineae</taxon>
        <taxon>Mycenaceae</taxon>
        <taxon>Mycena</taxon>
    </lineage>
</organism>
<feature type="compositionally biased region" description="Low complexity" evidence="1">
    <location>
        <begin position="103"/>
        <end position="121"/>
    </location>
</feature>